<dbReference type="EMBL" id="CAJVPW010052165">
    <property type="protein sequence ID" value="CAG8767722.1"/>
    <property type="molecule type" value="Genomic_DNA"/>
</dbReference>
<evidence type="ECO:0000313" key="2">
    <source>
        <dbReference type="Proteomes" id="UP000789366"/>
    </source>
</evidence>
<protein>
    <submittedName>
        <fullName evidence="1">12175_t:CDS:1</fullName>
    </submittedName>
</protein>
<keyword evidence="2" id="KW-1185">Reference proteome</keyword>
<feature type="non-terminal residue" evidence="1">
    <location>
        <position position="60"/>
    </location>
</feature>
<dbReference type="Proteomes" id="UP000789366">
    <property type="component" value="Unassembled WGS sequence"/>
</dbReference>
<gene>
    <name evidence="1" type="ORF">SPELUC_LOCUS15576</name>
</gene>
<comment type="caution">
    <text evidence="1">The sequence shown here is derived from an EMBL/GenBank/DDBJ whole genome shotgun (WGS) entry which is preliminary data.</text>
</comment>
<organism evidence="1 2">
    <name type="scientific">Cetraspora pellucida</name>
    <dbReference type="NCBI Taxonomy" id="1433469"/>
    <lineage>
        <taxon>Eukaryota</taxon>
        <taxon>Fungi</taxon>
        <taxon>Fungi incertae sedis</taxon>
        <taxon>Mucoromycota</taxon>
        <taxon>Glomeromycotina</taxon>
        <taxon>Glomeromycetes</taxon>
        <taxon>Diversisporales</taxon>
        <taxon>Gigasporaceae</taxon>
        <taxon>Cetraspora</taxon>
    </lineage>
</organism>
<proteinExistence type="predicted"/>
<accession>A0ACA9QX64</accession>
<sequence length="60" mass="7283">ILKTCNQLNINDIRIMKDKLAALKHYQNITKLVHNDEMFYISYYYYYKINVNKNNYSSVT</sequence>
<reference evidence="1" key="1">
    <citation type="submission" date="2021-06" db="EMBL/GenBank/DDBJ databases">
        <authorList>
            <person name="Kallberg Y."/>
            <person name="Tangrot J."/>
            <person name="Rosling A."/>
        </authorList>
    </citation>
    <scope>NUCLEOTIDE SEQUENCE</scope>
    <source>
        <strain evidence="1">28 12/20/2015</strain>
    </source>
</reference>
<name>A0ACA9QX64_9GLOM</name>
<feature type="non-terminal residue" evidence="1">
    <location>
        <position position="1"/>
    </location>
</feature>
<evidence type="ECO:0000313" key="1">
    <source>
        <dbReference type="EMBL" id="CAG8767722.1"/>
    </source>
</evidence>